<keyword evidence="2" id="KW-0472">Membrane</keyword>
<evidence type="ECO:0000313" key="3">
    <source>
        <dbReference type="EMBL" id="RYR40647.1"/>
    </source>
</evidence>
<dbReference type="AlphaFoldDB" id="A0A445BPP5"/>
<organism evidence="3 4">
    <name type="scientific">Arachis hypogaea</name>
    <name type="common">Peanut</name>
    <dbReference type="NCBI Taxonomy" id="3818"/>
    <lineage>
        <taxon>Eukaryota</taxon>
        <taxon>Viridiplantae</taxon>
        <taxon>Streptophyta</taxon>
        <taxon>Embryophyta</taxon>
        <taxon>Tracheophyta</taxon>
        <taxon>Spermatophyta</taxon>
        <taxon>Magnoliopsida</taxon>
        <taxon>eudicotyledons</taxon>
        <taxon>Gunneridae</taxon>
        <taxon>Pentapetalae</taxon>
        <taxon>rosids</taxon>
        <taxon>fabids</taxon>
        <taxon>Fabales</taxon>
        <taxon>Fabaceae</taxon>
        <taxon>Papilionoideae</taxon>
        <taxon>50 kb inversion clade</taxon>
        <taxon>dalbergioids sensu lato</taxon>
        <taxon>Dalbergieae</taxon>
        <taxon>Pterocarpus clade</taxon>
        <taxon>Arachis</taxon>
    </lineage>
</organism>
<comment type="caution">
    <text evidence="3">The sequence shown here is derived from an EMBL/GenBank/DDBJ whole genome shotgun (WGS) entry which is preliminary data.</text>
</comment>
<dbReference type="Proteomes" id="UP000289738">
    <property type="component" value="Chromosome A09"/>
</dbReference>
<proteinExistence type="predicted"/>
<accession>A0A445BPP5</accession>
<evidence type="ECO:0000313" key="4">
    <source>
        <dbReference type="Proteomes" id="UP000289738"/>
    </source>
</evidence>
<reference evidence="3 4" key="1">
    <citation type="submission" date="2019-01" db="EMBL/GenBank/DDBJ databases">
        <title>Sequencing of cultivated peanut Arachis hypogaea provides insights into genome evolution and oil improvement.</title>
        <authorList>
            <person name="Chen X."/>
        </authorList>
    </citation>
    <scope>NUCLEOTIDE SEQUENCE [LARGE SCALE GENOMIC DNA]</scope>
    <source>
        <strain evidence="4">cv. Fuhuasheng</strain>
        <tissue evidence="3">Leaves</tissue>
    </source>
</reference>
<name>A0A445BPP5_ARAHY</name>
<protein>
    <recommendedName>
        <fullName evidence="5">Zinc finger GRF-type domain-containing protein</fullName>
    </recommendedName>
</protein>
<evidence type="ECO:0008006" key="5">
    <source>
        <dbReference type="Google" id="ProtNLM"/>
    </source>
</evidence>
<dbReference type="EMBL" id="SDMP01000009">
    <property type="protein sequence ID" value="RYR40647.1"/>
    <property type="molecule type" value="Genomic_DNA"/>
</dbReference>
<keyword evidence="2" id="KW-0812">Transmembrane</keyword>
<keyword evidence="4" id="KW-1185">Reference proteome</keyword>
<evidence type="ECO:0000256" key="2">
    <source>
        <dbReference type="SAM" id="Phobius"/>
    </source>
</evidence>
<gene>
    <name evidence="3" type="ORF">Ahy_A09g046400</name>
</gene>
<evidence type="ECO:0000256" key="1">
    <source>
        <dbReference type="SAM" id="Coils"/>
    </source>
</evidence>
<keyword evidence="1" id="KW-0175">Coiled coil</keyword>
<keyword evidence="2" id="KW-1133">Transmembrane helix</keyword>
<feature type="coiled-coil region" evidence="1">
    <location>
        <begin position="94"/>
        <end position="121"/>
    </location>
</feature>
<sequence length="146" mass="17254">MHKTWRGIFMCCSKLRECDRDGIASKCFCDVYDILYKSRISTNNHNQMFFGCPFFKVKEQYCQYFVWLDEHLKKIRAMKSQALGAINDAEGIDVEDQLLRSQKLEKEMEELERKLLCIEKKKYMSLRHIIVISVIVVIIVVCFLKG</sequence>
<feature type="transmembrane region" description="Helical" evidence="2">
    <location>
        <begin position="123"/>
        <end position="144"/>
    </location>
</feature>